<proteinExistence type="predicted"/>
<dbReference type="GO" id="GO:0005634">
    <property type="term" value="C:nucleus"/>
    <property type="evidence" value="ECO:0007669"/>
    <property type="project" value="TreeGrafter"/>
</dbReference>
<keyword evidence="3" id="KW-1185">Reference proteome</keyword>
<dbReference type="PANTHER" id="PTHR13271:SF34">
    <property type="entry name" value="N-LYSINE METHYLTRANSFERASE SETD6"/>
    <property type="match status" value="1"/>
</dbReference>
<feature type="compositionally biased region" description="Low complexity" evidence="1">
    <location>
        <begin position="378"/>
        <end position="390"/>
    </location>
</feature>
<feature type="compositionally biased region" description="Polar residues" evidence="1">
    <location>
        <begin position="367"/>
        <end position="376"/>
    </location>
</feature>
<dbReference type="Gene3D" id="3.90.1410.10">
    <property type="entry name" value="set domain protein methyltransferase, domain 1"/>
    <property type="match status" value="1"/>
</dbReference>
<protein>
    <recommendedName>
        <fullName evidence="4">SET domain-containing protein</fullName>
    </recommendedName>
</protein>
<evidence type="ECO:0000256" key="1">
    <source>
        <dbReference type="SAM" id="MobiDB-lite"/>
    </source>
</evidence>
<dbReference type="InterPro" id="IPR046341">
    <property type="entry name" value="SET_dom_sf"/>
</dbReference>
<dbReference type="SUPFAM" id="SSF82199">
    <property type="entry name" value="SET domain"/>
    <property type="match status" value="1"/>
</dbReference>
<dbReference type="Proteomes" id="UP000310158">
    <property type="component" value="Unassembled WGS sequence"/>
</dbReference>
<evidence type="ECO:0000313" key="3">
    <source>
        <dbReference type="Proteomes" id="UP000310158"/>
    </source>
</evidence>
<reference evidence="2 3" key="1">
    <citation type="submission" date="2019-02" db="EMBL/GenBank/DDBJ databases">
        <title>Genome sequencing of the rare red list fungi Bondarzewia mesenterica.</title>
        <authorList>
            <person name="Buettner E."/>
            <person name="Kellner H."/>
        </authorList>
    </citation>
    <scope>NUCLEOTIDE SEQUENCE [LARGE SCALE GENOMIC DNA]</scope>
    <source>
        <strain evidence="2 3">DSM 108281</strain>
    </source>
</reference>
<accession>A0A4S4L5J1</accession>
<comment type="caution">
    <text evidence="2">The sequence shown here is derived from an EMBL/GenBank/DDBJ whole genome shotgun (WGS) entry which is preliminary data.</text>
</comment>
<feature type="region of interest" description="Disordered" evidence="1">
    <location>
        <begin position="450"/>
        <end position="473"/>
    </location>
</feature>
<sequence length="634" mass="68388">DEIRVFYGEVARRLLLERTGMGTSLRGYCDAYALVSSRAFVVDAYHGLGMVPVADAFNHAQEHGVHLETDFDVCAVCGSLAECAHDREGGVVEDDQKDRVVGHQREEEDDVCEMVTNAPVGAGEEVFNTYGERLGNGELLVRYGFMVEGNENDVVSWTPEEVWDVAAGDEGRGGVAEAVEVLRGWGAYAGWEESDLVANVDVDGGNSRVCCVTGDGAISHGLWVMCALGVLGEGSLMQMAHGQVQMEKRAGNGNDVSAIVGVIRTVVTLCDQRLNRLGSGTGTAAVGAVVDRVPRERRKTRMGVLHALSEMSVLESCKAGLVSRLRPSHRTYHPPLVSPCPPHPSLQEDGRLGAYCSQKCYNSDNPSSQVPSSLFHQSDLAPPLPSSSSSSLSWTGNDYAGIVAWARQVSPGLPSDLHQVDSNTPSLPPKDKVLHRPKLLSICRRPLPPSLSVSSPQPVLPQPSRPILTPNSSSSSAARTLFHRYSIDDLSIATSFLTDSVLATPASADPPPPPKPSLLGTIATQMRSWVGTAKPLPTIVDLSSTKPAPPPTKTIGHAPFTHDHDEWREDEEEGGGDMLEGWFGRTVTVARARDAHAECEEVVKVKARPLDEQQHPAFRSRGRKPTRMYAYAYA</sequence>
<evidence type="ECO:0000313" key="2">
    <source>
        <dbReference type="EMBL" id="THH06654.1"/>
    </source>
</evidence>
<organism evidence="2 3">
    <name type="scientific">Bondarzewia mesenterica</name>
    <dbReference type="NCBI Taxonomy" id="1095465"/>
    <lineage>
        <taxon>Eukaryota</taxon>
        <taxon>Fungi</taxon>
        <taxon>Dikarya</taxon>
        <taxon>Basidiomycota</taxon>
        <taxon>Agaricomycotina</taxon>
        <taxon>Agaricomycetes</taxon>
        <taxon>Russulales</taxon>
        <taxon>Bondarzewiaceae</taxon>
        <taxon>Bondarzewia</taxon>
    </lineage>
</organism>
<dbReference type="CDD" id="cd10527">
    <property type="entry name" value="SET_LSMT"/>
    <property type="match status" value="1"/>
</dbReference>
<dbReference type="OrthoDB" id="441812at2759"/>
<dbReference type="GO" id="GO:0016279">
    <property type="term" value="F:protein-lysine N-methyltransferase activity"/>
    <property type="evidence" value="ECO:0007669"/>
    <property type="project" value="TreeGrafter"/>
</dbReference>
<feature type="non-terminal residue" evidence="2">
    <location>
        <position position="1"/>
    </location>
</feature>
<feature type="region of interest" description="Disordered" evidence="1">
    <location>
        <begin position="541"/>
        <end position="561"/>
    </location>
</feature>
<dbReference type="AlphaFoldDB" id="A0A4S4L5J1"/>
<gene>
    <name evidence="2" type="ORF">EW146_g9543</name>
</gene>
<dbReference type="PANTHER" id="PTHR13271">
    <property type="entry name" value="UNCHARACTERIZED PUTATIVE METHYLTRANSFERASE"/>
    <property type="match status" value="1"/>
</dbReference>
<feature type="region of interest" description="Disordered" evidence="1">
    <location>
        <begin position="367"/>
        <end position="390"/>
    </location>
</feature>
<name>A0A4S4L5J1_9AGAM</name>
<dbReference type="InterPro" id="IPR050600">
    <property type="entry name" value="SETD3_SETD6_MTase"/>
</dbReference>
<evidence type="ECO:0008006" key="4">
    <source>
        <dbReference type="Google" id="ProtNLM"/>
    </source>
</evidence>
<dbReference type="EMBL" id="SGPL01000857">
    <property type="protein sequence ID" value="THH06654.1"/>
    <property type="molecule type" value="Genomic_DNA"/>
</dbReference>